<dbReference type="Gene3D" id="1.20.58.430">
    <property type="entry name" value="Type IV secretion system, VirB5-domain"/>
    <property type="match status" value="1"/>
</dbReference>
<proteinExistence type="predicted"/>
<dbReference type="Proteomes" id="UP000185109">
    <property type="component" value="Plasmid pRsp8C3a"/>
</dbReference>
<dbReference type="RefSeq" id="WP_074063569.1">
    <property type="nucleotide sequence ID" value="NZ_CP017242.1"/>
</dbReference>
<feature type="chain" id="PRO_5012498955" evidence="1">
    <location>
        <begin position="29"/>
        <end position="267"/>
    </location>
</feature>
<evidence type="ECO:0000313" key="3">
    <source>
        <dbReference type="Proteomes" id="UP000185109"/>
    </source>
</evidence>
<dbReference type="SUPFAM" id="SSF101082">
    <property type="entry name" value="Typo IV secretion system protein TraC"/>
    <property type="match status" value="1"/>
</dbReference>
<dbReference type="InterPro" id="IPR023220">
    <property type="entry name" value="T4SS_VirB5-domain"/>
</dbReference>
<reference evidence="2 3" key="1">
    <citation type="submission" date="2016-09" db="EMBL/GenBank/DDBJ databases">
        <title>The complete genome sequences of Rhizobium gallicum, symbiovars gallicum and phaseoli, symbionts associated to common bean (Phaseolus vulgaris).</title>
        <authorList>
            <person name="Bustos P."/>
            <person name="Santamaria R.I."/>
            <person name="Perez-Carrascal O.M."/>
            <person name="Juarez S."/>
            <person name="Lozano L."/>
            <person name="Martinez-Flores I."/>
            <person name="Martinez-Romero E."/>
            <person name="Cevallos M."/>
            <person name="Romero D."/>
            <person name="Davila G."/>
            <person name="Gonzalez V."/>
        </authorList>
    </citation>
    <scope>NUCLEOTIDE SEQUENCE [LARGE SCALE GENOMIC DNA]</scope>
    <source>
        <strain evidence="2 3">8C-3</strain>
        <plasmid evidence="3">Plasmid prsp8c3a</plasmid>
    </source>
</reference>
<gene>
    <name evidence="2" type="ORF">AM571_PA00256</name>
</gene>
<dbReference type="EMBL" id="CP017242">
    <property type="protein sequence ID" value="APO77140.1"/>
    <property type="molecule type" value="Genomic_DNA"/>
</dbReference>
<keyword evidence="2" id="KW-0614">Plasmid</keyword>
<sequence>MTRFLKIAMLCSVACTTAALWTARPANAQSIIDPLLDPIIGGVPNKPDEATESYDKGAITQLMKIVELTKVLGGGITQLVETVMKQTVALDSIRDAHIGRRDIPLHNTEEDVLAREGGTGLLEMATSALDGAVDAPEGVKAALTEFRTNYKLDDVFELKDDKAVSLGFAARASAHGAIAASTAEESYKRANESMTRISGYLETLENSNDLKTSVDLNTRVMIEMTQQLNESLRTQAAIASVAGTYYMILGAEVGGKDGWSNLVNFNR</sequence>
<evidence type="ECO:0000256" key="1">
    <source>
        <dbReference type="SAM" id="SignalP"/>
    </source>
</evidence>
<keyword evidence="1" id="KW-0732">Signal</keyword>
<protein>
    <submittedName>
        <fullName evidence="2">Type IV secretion system VirB5 domain-containing protein</fullName>
    </submittedName>
</protein>
<accession>A0A1L5PAK5</accession>
<feature type="signal peptide" evidence="1">
    <location>
        <begin position="1"/>
        <end position="28"/>
    </location>
</feature>
<organism evidence="2 3">
    <name type="scientific">Rhizobium etli 8C-3</name>
    <dbReference type="NCBI Taxonomy" id="538025"/>
    <lineage>
        <taxon>Bacteria</taxon>
        <taxon>Pseudomonadati</taxon>
        <taxon>Pseudomonadota</taxon>
        <taxon>Alphaproteobacteria</taxon>
        <taxon>Hyphomicrobiales</taxon>
        <taxon>Rhizobiaceae</taxon>
        <taxon>Rhizobium/Agrobacterium group</taxon>
        <taxon>Rhizobium</taxon>
    </lineage>
</organism>
<geneLocation type="plasmid" evidence="3">
    <name>prsp8c3a</name>
</geneLocation>
<evidence type="ECO:0000313" key="2">
    <source>
        <dbReference type="EMBL" id="APO77140.1"/>
    </source>
</evidence>
<dbReference type="InterPro" id="IPR014158">
    <property type="entry name" value="T4SS_VirB5"/>
</dbReference>
<name>A0A1L5PAK5_RHIET</name>
<dbReference type="Pfam" id="PF07996">
    <property type="entry name" value="T4SS"/>
    <property type="match status" value="1"/>
</dbReference>
<dbReference type="AlphaFoldDB" id="A0A1L5PAK5"/>